<accession>A0A4C1WL61</accession>
<sequence length="80" mass="8653">MGGPAPLHVTGGGRCFDPLGHVDDGGSARGQWPPPAGPRRRASAIALASNKQKIYRSLRARSNTDWLFLDVMLYVGGFRF</sequence>
<evidence type="ECO:0000313" key="2">
    <source>
        <dbReference type="Proteomes" id="UP000299102"/>
    </source>
</evidence>
<organism evidence="1 2">
    <name type="scientific">Eumeta variegata</name>
    <name type="common">Bagworm moth</name>
    <name type="synonym">Eumeta japonica</name>
    <dbReference type="NCBI Taxonomy" id="151549"/>
    <lineage>
        <taxon>Eukaryota</taxon>
        <taxon>Metazoa</taxon>
        <taxon>Ecdysozoa</taxon>
        <taxon>Arthropoda</taxon>
        <taxon>Hexapoda</taxon>
        <taxon>Insecta</taxon>
        <taxon>Pterygota</taxon>
        <taxon>Neoptera</taxon>
        <taxon>Endopterygota</taxon>
        <taxon>Lepidoptera</taxon>
        <taxon>Glossata</taxon>
        <taxon>Ditrysia</taxon>
        <taxon>Tineoidea</taxon>
        <taxon>Psychidae</taxon>
        <taxon>Oiketicinae</taxon>
        <taxon>Eumeta</taxon>
    </lineage>
</organism>
<evidence type="ECO:0000313" key="1">
    <source>
        <dbReference type="EMBL" id="GBP51039.1"/>
    </source>
</evidence>
<proteinExistence type="predicted"/>
<dbReference type="AlphaFoldDB" id="A0A4C1WL61"/>
<protein>
    <submittedName>
        <fullName evidence="1">Uncharacterized protein</fullName>
    </submittedName>
</protein>
<gene>
    <name evidence="1" type="ORF">EVAR_87615_1</name>
</gene>
<keyword evidence="2" id="KW-1185">Reference proteome</keyword>
<comment type="caution">
    <text evidence="1">The sequence shown here is derived from an EMBL/GenBank/DDBJ whole genome shotgun (WGS) entry which is preliminary data.</text>
</comment>
<reference evidence="1 2" key="1">
    <citation type="journal article" date="2019" name="Commun. Biol.">
        <title>The bagworm genome reveals a unique fibroin gene that provides high tensile strength.</title>
        <authorList>
            <person name="Kono N."/>
            <person name="Nakamura H."/>
            <person name="Ohtoshi R."/>
            <person name="Tomita M."/>
            <person name="Numata K."/>
            <person name="Arakawa K."/>
        </authorList>
    </citation>
    <scope>NUCLEOTIDE SEQUENCE [LARGE SCALE GENOMIC DNA]</scope>
</reference>
<dbReference type="Proteomes" id="UP000299102">
    <property type="component" value="Unassembled WGS sequence"/>
</dbReference>
<name>A0A4C1WL61_EUMVA</name>
<dbReference type="EMBL" id="BGZK01000573">
    <property type="protein sequence ID" value="GBP51039.1"/>
    <property type="molecule type" value="Genomic_DNA"/>
</dbReference>